<accession>A0A8C5A5B3</accession>
<dbReference type="GeneTree" id="ENSGT00940000161051"/>
<dbReference type="Ensembl" id="ENSGMOT00000034445.1">
    <property type="protein sequence ID" value="ENSGMOP00000026349.1"/>
    <property type="gene ID" value="ENSGMOG00000035050.1"/>
</dbReference>
<feature type="chain" id="PRO_5044992608" description="Metalloendopeptidase" evidence="2">
    <location>
        <begin position="21"/>
        <end position="268"/>
    </location>
</feature>
<proteinExistence type="predicted"/>
<reference evidence="4" key="1">
    <citation type="submission" date="2025-08" db="UniProtKB">
        <authorList>
            <consortium name="Ensembl"/>
        </authorList>
    </citation>
    <scope>IDENTIFICATION</scope>
</reference>
<dbReference type="PROSITE" id="PS51864">
    <property type="entry name" value="ASTACIN"/>
    <property type="match status" value="2"/>
</dbReference>
<evidence type="ECO:0000256" key="2">
    <source>
        <dbReference type="RuleBase" id="RU361183"/>
    </source>
</evidence>
<keyword evidence="2" id="KW-0482">Metalloprotease</keyword>
<dbReference type="PRINTS" id="PR00480">
    <property type="entry name" value="ASTACIN"/>
</dbReference>
<keyword evidence="5" id="KW-1185">Reference proteome</keyword>
<name>A0A8C5A5B3_GADMO</name>
<comment type="cofactor">
    <cofactor evidence="2">
        <name>Zn(2+)</name>
        <dbReference type="ChEBI" id="CHEBI:29105"/>
    </cofactor>
    <text evidence="2">Binds 1 zinc ion per subunit.</text>
</comment>
<evidence type="ECO:0000313" key="5">
    <source>
        <dbReference type="Proteomes" id="UP000694546"/>
    </source>
</evidence>
<dbReference type="PANTHER" id="PTHR10127">
    <property type="entry name" value="DISCOIDIN, CUB, EGF, LAMININ , AND ZINC METALLOPROTEASE DOMAIN CONTAINING"/>
    <property type="match status" value="1"/>
</dbReference>
<dbReference type="GO" id="GO:0004222">
    <property type="term" value="F:metalloendopeptidase activity"/>
    <property type="evidence" value="ECO:0007669"/>
    <property type="project" value="UniProtKB-UniRule"/>
</dbReference>
<sequence length="268" mass="30091">MKTCLSLLLLLLESVDDVLEDNEDMDISTRILISNNGSNEILLEGDLSQDQPLVGEESVDDVLEDNEDMDIGTRILISNNGSNEILLEGDLLLPTTRNAMKCFRNNCLWKKSSNGLVTIPYTVSRAYTSAERSRIVSAMQSFHRTTCIRFVPRRNQKDHISVQSGGGCYSSLGRTGGRQVLSLRRSGCMNYGIMQHELNHALEHQQPDTPYDYTSIMHYGRTAFSINGRDSITPIPNSRVRIGQRRGMTRNDILRIQPTLSLLRPTTS</sequence>
<dbReference type="EC" id="3.4.24.-" evidence="2"/>
<evidence type="ECO:0000259" key="3">
    <source>
        <dbReference type="PROSITE" id="PS51864"/>
    </source>
</evidence>
<keyword evidence="2" id="KW-0732">Signal</keyword>
<reference evidence="4" key="2">
    <citation type="submission" date="2025-09" db="UniProtKB">
        <authorList>
            <consortium name="Ensembl"/>
        </authorList>
    </citation>
    <scope>IDENTIFICATION</scope>
</reference>
<dbReference type="InterPro" id="IPR001506">
    <property type="entry name" value="Peptidase_M12A"/>
</dbReference>
<evidence type="ECO:0000256" key="1">
    <source>
        <dbReference type="PROSITE-ProRule" id="PRU01211"/>
    </source>
</evidence>
<dbReference type="Gene3D" id="3.40.390.10">
    <property type="entry name" value="Collagenase (Catalytic Domain)"/>
    <property type="match status" value="2"/>
</dbReference>
<dbReference type="Proteomes" id="UP000694546">
    <property type="component" value="Chromosome 15"/>
</dbReference>
<feature type="active site" evidence="1">
    <location>
        <position position="197"/>
    </location>
</feature>
<evidence type="ECO:0000313" key="4">
    <source>
        <dbReference type="Ensembl" id="ENSGMOP00000026349.1"/>
    </source>
</evidence>
<dbReference type="Pfam" id="PF01400">
    <property type="entry name" value="Astacin"/>
    <property type="match status" value="2"/>
</dbReference>
<dbReference type="InterPro" id="IPR006026">
    <property type="entry name" value="Peptidase_Metallo"/>
</dbReference>
<dbReference type="GO" id="GO:0042588">
    <property type="term" value="C:zymogen granule"/>
    <property type="evidence" value="ECO:0007669"/>
    <property type="project" value="UniProtKB-SubCell"/>
</dbReference>
<keyword evidence="2" id="KW-0862">Zinc</keyword>
<keyword evidence="2" id="KW-0378">Hydrolase</keyword>
<feature type="domain" description="Peptidase M12A" evidence="3">
    <location>
        <begin position="209"/>
        <end position="266"/>
    </location>
</feature>
<protein>
    <recommendedName>
        <fullName evidence="2">Metalloendopeptidase</fullName>
        <ecNumber evidence="2">3.4.24.-</ecNumber>
    </recommendedName>
</protein>
<feature type="domain" description="Peptidase M12A" evidence="3">
    <location>
        <begin position="98"/>
        <end position="202"/>
    </location>
</feature>
<dbReference type="PANTHER" id="PTHR10127:SF839">
    <property type="entry name" value="HATCHING ENZYME 1.2-RELATED"/>
    <property type="match status" value="1"/>
</dbReference>
<comment type="caution">
    <text evidence="1">Lacks conserved residue(s) required for the propagation of feature annotation.</text>
</comment>
<dbReference type="SUPFAM" id="SSF55486">
    <property type="entry name" value="Metalloproteases ('zincins'), catalytic domain"/>
    <property type="match status" value="1"/>
</dbReference>
<dbReference type="GO" id="GO:0006508">
    <property type="term" value="P:proteolysis"/>
    <property type="evidence" value="ECO:0007669"/>
    <property type="project" value="UniProtKB-KW"/>
</dbReference>
<keyword evidence="2" id="KW-0479">Metal-binding</keyword>
<keyword evidence="2" id="KW-0645">Protease</keyword>
<dbReference type="GO" id="GO:0008270">
    <property type="term" value="F:zinc ion binding"/>
    <property type="evidence" value="ECO:0007669"/>
    <property type="project" value="UniProtKB-UniRule"/>
</dbReference>
<organism evidence="4 5">
    <name type="scientific">Gadus morhua</name>
    <name type="common">Atlantic cod</name>
    <dbReference type="NCBI Taxonomy" id="8049"/>
    <lineage>
        <taxon>Eukaryota</taxon>
        <taxon>Metazoa</taxon>
        <taxon>Chordata</taxon>
        <taxon>Craniata</taxon>
        <taxon>Vertebrata</taxon>
        <taxon>Euteleostomi</taxon>
        <taxon>Actinopterygii</taxon>
        <taxon>Neopterygii</taxon>
        <taxon>Teleostei</taxon>
        <taxon>Neoteleostei</taxon>
        <taxon>Acanthomorphata</taxon>
        <taxon>Zeiogadaria</taxon>
        <taxon>Gadariae</taxon>
        <taxon>Gadiformes</taxon>
        <taxon>Gadoidei</taxon>
        <taxon>Gadidae</taxon>
        <taxon>Gadus</taxon>
    </lineage>
</organism>
<dbReference type="SMART" id="SM00235">
    <property type="entry name" value="ZnMc"/>
    <property type="match status" value="1"/>
</dbReference>
<feature type="signal peptide" evidence="2">
    <location>
        <begin position="1"/>
        <end position="20"/>
    </location>
</feature>
<dbReference type="InterPro" id="IPR024079">
    <property type="entry name" value="MetalloPept_cat_dom_sf"/>
</dbReference>
<dbReference type="AlphaFoldDB" id="A0A8C5A5B3"/>